<dbReference type="EMBL" id="LFWA01000002">
    <property type="protein sequence ID" value="KTW32350.1"/>
    <property type="molecule type" value="Genomic_DNA"/>
</dbReference>
<organism evidence="10 11">
    <name type="scientific">Pneumocystis jirovecii (strain RU7)</name>
    <name type="common">Human pneumocystis pneumonia agent</name>
    <dbReference type="NCBI Taxonomy" id="1408657"/>
    <lineage>
        <taxon>Eukaryota</taxon>
        <taxon>Fungi</taxon>
        <taxon>Dikarya</taxon>
        <taxon>Ascomycota</taxon>
        <taxon>Taphrinomycotina</taxon>
        <taxon>Pneumocystomycetes</taxon>
        <taxon>Pneumocystaceae</taxon>
        <taxon>Pneumocystis</taxon>
    </lineage>
</organism>
<accession>A0A0W4ZVF6</accession>
<gene>
    <name evidence="10" type="ORF">T551_00440</name>
</gene>
<dbReference type="PANTHER" id="PTHR12814">
    <property type="entry name" value="RNA-BINDING PROTEIN NOB1"/>
    <property type="match status" value="1"/>
</dbReference>
<dbReference type="RefSeq" id="XP_018231042.1">
    <property type="nucleotide sequence ID" value="XM_018372706.1"/>
</dbReference>
<dbReference type="OrthoDB" id="446759at2759"/>
<keyword evidence="11" id="KW-1185">Reference proteome</keyword>
<dbReference type="InterPro" id="IPR002716">
    <property type="entry name" value="PIN_dom"/>
</dbReference>
<dbReference type="Proteomes" id="UP000053447">
    <property type="component" value="Unassembled WGS sequence"/>
</dbReference>
<comment type="caution">
    <text evidence="10">The sequence shown here is derived from an EMBL/GenBank/DDBJ whole genome shotgun (WGS) entry which is preliminary data.</text>
</comment>
<dbReference type="STRING" id="1408657.A0A0W4ZVF6"/>
<feature type="binding site" evidence="8">
    <location>
        <position position="274"/>
    </location>
    <ligand>
        <name>Zn(2+)</name>
        <dbReference type="ChEBI" id="CHEBI:29105"/>
    </ligand>
</feature>
<dbReference type="CDD" id="cd09876">
    <property type="entry name" value="PIN_Nob1-like"/>
    <property type="match status" value="1"/>
</dbReference>
<dbReference type="PANTHER" id="PTHR12814:SF2">
    <property type="entry name" value="RNA-BINDING PROTEIN NOB1"/>
    <property type="match status" value="1"/>
</dbReference>
<comment type="similarity">
    <text evidence="1 7">Belongs to the NOB1 family.</text>
</comment>
<evidence type="ECO:0000256" key="6">
    <source>
        <dbReference type="ARBA" id="ARBA00023242"/>
    </source>
</evidence>
<dbReference type="GO" id="GO:0043248">
    <property type="term" value="P:proteasome assembly"/>
    <property type="evidence" value="ECO:0007669"/>
    <property type="project" value="EnsemblFungi"/>
</dbReference>
<dbReference type="SUPFAM" id="SSF144206">
    <property type="entry name" value="NOB1 zinc finger-like"/>
    <property type="match status" value="1"/>
</dbReference>
<dbReference type="Gene3D" id="6.20.210.10">
    <property type="entry name" value="Nin one binding (NOB1), Zn-ribbon-like"/>
    <property type="match status" value="1"/>
</dbReference>
<dbReference type="SMART" id="SM00670">
    <property type="entry name" value="PINc"/>
    <property type="match status" value="1"/>
</dbReference>
<keyword evidence="6 7" id="KW-0539">Nucleus</keyword>
<keyword evidence="2" id="KW-0540">Nuclease</keyword>
<evidence type="ECO:0000256" key="7">
    <source>
        <dbReference type="PIRNR" id="PIRNR037125"/>
    </source>
</evidence>
<dbReference type="InterPro" id="IPR014881">
    <property type="entry name" value="NOB1_Zn-bd"/>
</dbReference>
<dbReference type="VEuPathDB" id="FungiDB:T551_00440"/>
<feature type="domain" description="PIN" evidence="9">
    <location>
        <begin position="14"/>
        <end position="117"/>
    </location>
</feature>
<keyword evidence="5 7" id="KW-0862">Zinc</keyword>
<keyword evidence="3 7" id="KW-0479">Metal-binding</keyword>
<dbReference type="InterPro" id="IPR033411">
    <property type="entry name" value="Ribonuclease_PIN"/>
</dbReference>
<dbReference type="InterPro" id="IPR017117">
    <property type="entry name" value="Nob1_euk"/>
</dbReference>
<evidence type="ECO:0000256" key="2">
    <source>
        <dbReference type="ARBA" id="ARBA00022722"/>
    </source>
</evidence>
<evidence type="ECO:0000256" key="3">
    <source>
        <dbReference type="ARBA" id="ARBA00022723"/>
    </source>
</evidence>
<dbReference type="Pfam" id="PF08772">
    <property type="entry name" value="Zn_ribbon_NOB1"/>
    <property type="match status" value="1"/>
</dbReference>
<dbReference type="PIRSF" id="PIRSF037125">
    <property type="entry name" value="D-site_20S_pre-rRNA_nuclease"/>
    <property type="match status" value="1"/>
</dbReference>
<dbReference type="GO" id="GO:0000462">
    <property type="term" value="P:maturation of SSU-rRNA from tricistronic rRNA transcript (SSU-rRNA, 5.8S rRNA, LSU-rRNA)"/>
    <property type="evidence" value="ECO:0007669"/>
    <property type="project" value="EnsemblFungi"/>
</dbReference>
<evidence type="ECO:0000256" key="5">
    <source>
        <dbReference type="ARBA" id="ARBA00022833"/>
    </source>
</evidence>
<comment type="function">
    <text evidence="7">Required for the synthesis of 40S ribosome subunits. Has a role in processing 20S pre-rRNA into the mature 18S rRNA, where it is required for cleavage at the 3' end of the mature 18S rRNA (D-site). Accompanies the 20S pre-rRNA from the nucleus to the cytoplasm.</text>
</comment>
<sequence length="388" mass="44802">MQKTLDRKENYSIEALVLDTASFISFPKSLIMNKASSFYTVPNVMTEIKDEKSLQELSLWKDKVNIRAPQLSSVQEIISFSKKTGDYEVLSVTDIHVIALTYELECEMNGDSRKLHKKLNQPEINKQQPPNHDNIIRNEENQILHILADQVSLQEKLENNNLTNEIDEIVKDTENLTFEEIDEDSDGWITPSNIHYHKSLSEKTNVISIKKNTQIKVACVTTDFAMQNVLLQMNLNLVSQETGLRIKTVKSWVLRCYGCFKIVKDISKKFCPGCGGNTLLRTSCSIDSNGKFRIYLKRHMQWNNRGTIYPIPKPHHGSASGKGYKQLIFREDQKEYQKAIKYQKRRKERDLFDPDSIPDILTGKRDILRHDIVIGMGRKNPNEKKKSR</sequence>
<dbReference type="FunFam" id="3.40.50.1010:FF:000020">
    <property type="entry name" value="20S-pre-rRNA D-site endonuclease NOB1"/>
    <property type="match status" value="1"/>
</dbReference>
<feature type="binding site" evidence="8">
    <location>
        <position position="259"/>
    </location>
    <ligand>
        <name>Zn(2+)</name>
        <dbReference type="ChEBI" id="CHEBI:29105"/>
    </ligand>
</feature>
<comment type="subcellular location">
    <subcellularLocation>
        <location evidence="7">Nucleus</location>
        <location evidence="7">Nucleolus</location>
    </subcellularLocation>
</comment>
<dbReference type="InterPro" id="IPR039907">
    <property type="entry name" value="NOB1"/>
</dbReference>
<dbReference type="GeneID" id="28938961"/>
<dbReference type="Gene3D" id="3.40.50.1010">
    <property type="entry name" value="5'-nuclease"/>
    <property type="match status" value="1"/>
</dbReference>
<dbReference type="InterPro" id="IPR036283">
    <property type="entry name" value="NOB1_Zf-like_sf"/>
</dbReference>
<evidence type="ECO:0000256" key="8">
    <source>
        <dbReference type="PIRSR" id="PIRSR037125-1"/>
    </source>
</evidence>
<name>A0A0W4ZVF6_PNEJ7</name>
<dbReference type="GO" id="GO:0070181">
    <property type="term" value="F:small ribosomal subunit rRNA binding"/>
    <property type="evidence" value="ECO:0007669"/>
    <property type="project" value="EnsemblFungi"/>
</dbReference>
<keyword evidence="4" id="KW-0378">Hydrolase</keyword>
<dbReference type="GO" id="GO:0016787">
    <property type="term" value="F:hydrolase activity"/>
    <property type="evidence" value="ECO:0007669"/>
    <property type="project" value="UniProtKB-KW"/>
</dbReference>
<evidence type="ECO:0000256" key="1">
    <source>
        <dbReference type="ARBA" id="ARBA00005858"/>
    </source>
</evidence>
<evidence type="ECO:0000313" key="11">
    <source>
        <dbReference type="Proteomes" id="UP000053447"/>
    </source>
</evidence>
<evidence type="ECO:0000313" key="10">
    <source>
        <dbReference type="EMBL" id="KTW32350.1"/>
    </source>
</evidence>
<evidence type="ECO:0000256" key="4">
    <source>
        <dbReference type="ARBA" id="ARBA00022801"/>
    </source>
</evidence>
<proteinExistence type="inferred from homology"/>
<dbReference type="GO" id="GO:0005730">
    <property type="term" value="C:nucleolus"/>
    <property type="evidence" value="ECO:0007669"/>
    <property type="project" value="UniProtKB-SubCell"/>
</dbReference>
<dbReference type="GO" id="GO:0005737">
    <property type="term" value="C:cytoplasm"/>
    <property type="evidence" value="ECO:0007669"/>
    <property type="project" value="EnsemblFungi"/>
</dbReference>
<protein>
    <recommendedName>
        <fullName evidence="7">20S-pre-rRNA D-site endonuclease NOB1</fullName>
    </recommendedName>
</protein>
<evidence type="ECO:0000259" key="9">
    <source>
        <dbReference type="SMART" id="SM00670"/>
    </source>
</evidence>
<dbReference type="GO" id="GO:0004521">
    <property type="term" value="F:RNA endonuclease activity"/>
    <property type="evidence" value="ECO:0007669"/>
    <property type="project" value="UniProtKB-UniRule"/>
</dbReference>
<dbReference type="AlphaFoldDB" id="A0A0W4ZVF6"/>
<dbReference type="GO" id="GO:0046872">
    <property type="term" value="F:metal ion binding"/>
    <property type="evidence" value="ECO:0007669"/>
    <property type="project" value="UniProtKB-UniRule"/>
</dbReference>
<dbReference type="Pfam" id="PF17146">
    <property type="entry name" value="PIN_6"/>
    <property type="match status" value="1"/>
</dbReference>
<dbReference type="GO" id="GO:0030688">
    <property type="term" value="C:preribosome, small subunit precursor"/>
    <property type="evidence" value="ECO:0007669"/>
    <property type="project" value="EnsemblFungi"/>
</dbReference>
<feature type="binding site" evidence="8">
    <location>
        <position position="256"/>
    </location>
    <ligand>
        <name>Zn(2+)</name>
        <dbReference type="ChEBI" id="CHEBI:29105"/>
    </ligand>
</feature>
<feature type="binding site" evidence="8">
    <location>
        <position position="271"/>
    </location>
    <ligand>
        <name>Zn(2+)</name>
        <dbReference type="ChEBI" id="CHEBI:29105"/>
    </ligand>
</feature>
<reference evidence="11" key="1">
    <citation type="journal article" date="2016" name="Nat. Commun.">
        <title>Genome analysis of three Pneumocystis species reveals adaptation mechanisms to life exclusively in mammalian hosts.</title>
        <authorList>
            <person name="Ma L."/>
            <person name="Chen Z."/>
            <person name="Huang D.W."/>
            <person name="Kutty G."/>
            <person name="Ishihara M."/>
            <person name="Wang H."/>
            <person name="Abouelleil A."/>
            <person name="Bishop L."/>
            <person name="Davey E."/>
            <person name="Deng R."/>
            <person name="Deng X."/>
            <person name="Fan L."/>
            <person name="Fantoni G."/>
            <person name="Fitzgerald M."/>
            <person name="Gogineni E."/>
            <person name="Goldberg J.M."/>
            <person name="Handley G."/>
            <person name="Hu X."/>
            <person name="Huber C."/>
            <person name="Jiao X."/>
            <person name="Jones K."/>
            <person name="Levin J.Z."/>
            <person name="Liu Y."/>
            <person name="Macdonald P."/>
            <person name="Melnikov A."/>
            <person name="Raley C."/>
            <person name="Sassi M."/>
            <person name="Sherman B.T."/>
            <person name="Song X."/>
            <person name="Sykes S."/>
            <person name="Tran B."/>
            <person name="Walsh L."/>
            <person name="Xia Y."/>
            <person name="Yang J."/>
            <person name="Young S."/>
            <person name="Zeng Q."/>
            <person name="Zheng X."/>
            <person name="Stephens R."/>
            <person name="Nusbaum C."/>
            <person name="Birren B.W."/>
            <person name="Azadi P."/>
            <person name="Lempicki R.A."/>
            <person name="Cuomo C.A."/>
            <person name="Kovacs J.A."/>
        </authorList>
    </citation>
    <scope>NUCLEOTIDE SEQUENCE [LARGE SCALE GENOMIC DNA]</scope>
    <source>
        <strain evidence="11">RU7</strain>
    </source>
</reference>
<dbReference type="eggNOG" id="KOG2463">
    <property type="taxonomic scope" value="Eukaryota"/>
</dbReference>